<dbReference type="RefSeq" id="WP_188943964.1">
    <property type="nucleotide sequence ID" value="NZ_BMNA01000010.1"/>
</dbReference>
<gene>
    <name evidence="7" type="ORF">GCM10011594_36090</name>
</gene>
<evidence type="ECO:0000259" key="5">
    <source>
        <dbReference type="PROSITE" id="PS51898"/>
    </source>
</evidence>
<dbReference type="InterPro" id="IPR050090">
    <property type="entry name" value="Tyrosine_recombinase_XerCD"/>
</dbReference>
<reference evidence="7" key="2">
    <citation type="submission" date="2020-09" db="EMBL/GenBank/DDBJ databases">
        <authorList>
            <person name="Sun Q."/>
            <person name="Zhou Y."/>
        </authorList>
    </citation>
    <scope>NUCLEOTIDE SEQUENCE</scope>
    <source>
        <strain evidence="7">CGMCC 4.7308</strain>
    </source>
</reference>
<keyword evidence="2 4" id="KW-0238">DNA-binding</keyword>
<evidence type="ECO:0000259" key="6">
    <source>
        <dbReference type="PROSITE" id="PS51900"/>
    </source>
</evidence>
<dbReference type="SUPFAM" id="SSF56349">
    <property type="entry name" value="DNA breaking-rejoining enzymes"/>
    <property type="match status" value="1"/>
</dbReference>
<keyword evidence="8" id="KW-1185">Reference proteome</keyword>
<dbReference type="InterPro" id="IPR011010">
    <property type="entry name" value="DNA_brk_join_enz"/>
</dbReference>
<dbReference type="CDD" id="cd01189">
    <property type="entry name" value="INT_ICEBs1_C_like"/>
    <property type="match status" value="1"/>
</dbReference>
<dbReference type="GO" id="GO:0015074">
    <property type="term" value="P:DNA integration"/>
    <property type="evidence" value="ECO:0007669"/>
    <property type="project" value="UniProtKB-KW"/>
</dbReference>
<dbReference type="GO" id="GO:0006310">
    <property type="term" value="P:DNA recombination"/>
    <property type="evidence" value="ECO:0007669"/>
    <property type="project" value="UniProtKB-KW"/>
</dbReference>
<dbReference type="Gene3D" id="1.10.150.130">
    <property type="match status" value="1"/>
</dbReference>
<dbReference type="PROSITE" id="PS51898">
    <property type="entry name" value="TYR_RECOMBINASE"/>
    <property type="match status" value="1"/>
</dbReference>
<evidence type="ECO:0008006" key="9">
    <source>
        <dbReference type="Google" id="ProtNLM"/>
    </source>
</evidence>
<dbReference type="InterPro" id="IPR002104">
    <property type="entry name" value="Integrase_catalytic"/>
</dbReference>
<sequence length="392" mass="43296">MAYILDLWTQPGANGRRVKSARHGQGKRWLARWDEGGQRRSKAFDTRDAATAHLAQIDVDQRAGLHVLTTGMTVGEYGDRWIGLQLHQRASSTQQMETRWRLHIRPALGELRLADVTRAHVQDAVAGWARTLAPATVSVTYGYLASMMKAAVLDRLLRESPCRGVKLPRLEVDKVVPLSVAQVHTIAERIGRRYRGMVLLGAATGMRSGELRGLTVDRLRFADGLLRIRIDRQLVSTEPKWGPPKTERSDRTVTVGEQTAGMLRRHMAEVPPHQSGLIFTGREGGPLARTSAATAWNLATEGMGLPGRSGLHMLRHHHASLLIAAGLSVTAVADRLGHKDSTETLQTYAHLWEDDEDRARVAVEGRLWALVGPDGETVQPTDSQQRLRVVAP</sequence>
<dbReference type="AlphaFoldDB" id="A0A917WLU8"/>
<reference evidence="7" key="1">
    <citation type="journal article" date="2014" name="Int. J. Syst. Evol. Microbiol.">
        <title>Complete genome sequence of Corynebacterium casei LMG S-19264T (=DSM 44701T), isolated from a smear-ripened cheese.</title>
        <authorList>
            <consortium name="US DOE Joint Genome Institute (JGI-PGF)"/>
            <person name="Walter F."/>
            <person name="Albersmeier A."/>
            <person name="Kalinowski J."/>
            <person name="Ruckert C."/>
        </authorList>
    </citation>
    <scope>NUCLEOTIDE SEQUENCE</scope>
    <source>
        <strain evidence="7">CGMCC 4.7308</strain>
    </source>
</reference>
<comment type="caution">
    <text evidence="7">The sequence shown here is derived from an EMBL/GenBank/DDBJ whole genome shotgun (WGS) entry which is preliminary data.</text>
</comment>
<accession>A0A917WLU8</accession>
<dbReference type="PANTHER" id="PTHR30349:SF64">
    <property type="entry name" value="PROPHAGE INTEGRASE INTD-RELATED"/>
    <property type="match status" value="1"/>
</dbReference>
<evidence type="ECO:0000313" key="7">
    <source>
        <dbReference type="EMBL" id="GGM12956.1"/>
    </source>
</evidence>
<feature type="domain" description="Tyr recombinase" evidence="5">
    <location>
        <begin position="173"/>
        <end position="363"/>
    </location>
</feature>
<dbReference type="InterPro" id="IPR044068">
    <property type="entry name" value="CB"/>
</dbReference>
<evidence type="ECO:0000313" key="8">
    <source>
        <dbReference type="Proteomes" id="UP000655208"/>
    </source>
</evidence>
<dbReference type="Gene3D" id="1.10.443.10">
    <property type="entry name" value="Intergrase catalytic core"/>
    <property type="match status" value="1"/>
</dbReference>
<dbReference type="PANTHER" id="PTHR30349">
    <property type="entry name" value="PHAGE INTEGRASE-RELATED"/>
    <property type="match status" value="1"/>
</dbReference>
<dbReference type="EMBL" id="BMNA01000010">
    <property type="protein sequence ID" value="GGM12956.1"/>
    <property type="molecule type" value="Genomic_DNA"/>
</dbReference>
<dbReference type="InterPro" id="IPR010998">
    <property type="entry name" value="Integrase_recombinase_N"/>
</dbReference>
<evidence type="ECO:0000256" key="1">
    <source>
        <dbReference type="ARBA" id="ARBA00008857"/>
    </source>
</evidence>
<evidence type="ECO:0000256" key="2">
    <source>
        <dbReference type="ARBA" id="ARBA00023125"/>
    </source>
</evidence>
<dbReference type="PROSITE" id="PS51900">
    <property type="entry name" value="CB"/>
    <property type="match status" value="1"/>
</dbReference>
<dbReference type="Pfam" id="PF00589">
    <property type="entry name" value="Phage_integrase"/>
    <property type="match status" value="1"/>
</dbReference>
<dbReference type="GO" id="GO:0003677">
    <property type="term" value="F:DNA binding"/>
    <property type="evidence" value="ECO:0007669"/>
    <property type="project" value="UniProtKB-UniRule"/>
</dbReference>
<dbReference type="InterPro" id="IPR013762">
    <property type="entry name" value="Integrase-like_cat_sf"/>
</dbReference>
<proteinExistence type="inferred from homology"/>
<comment type="similarity">
    <text evidence="1">Belongs to the 'phage' integrase family.</text>
</comment>
<evidence type="ECO:0000256" key="4">
    <source>
        <dbReference type="PROSITE-ProRule" id="PRU01248"/>
    </source>
</evidence>
<feature type="domain" description="Core-binding (CB)" evidence="6">
    <location>
        <begin position="72"/>
        <end position="152"/>
    </location>
</feature>
<protein>
    <recommendedName>
        <fullName evidence="9">Site-specific integrase</fullName>
    </recommendedName>
</protein>
<evidence type="ECO:0000256" key="3">
    <source>
        <dbReference type="ARBA" id="ARBA00023172"/>
    </source>
</evidence>
<organism evidence="7 8">
    <name type="scientific">Nakamurella endophytica</name>
    <dbReference type="NCBI Taxonomy" id="1748367"/>
    <lineage>
        <taxon>Bacteria</taxon>
        <taxon>Bacillati</taxon>
        <taxon>Actinomycetota</taxon>
        <taxon>Actinomycetes</taxon>
        <taxon>Nakamurellales</taxon>
        <taxon>Nakamurellaceae</taxon>
        <taxon>Nakamurella</taxon>
    </lineage>
</organism>
<name>A0A917WLU8_9ACTN</name>
<keyword evidence="3" id="KW-0233">DNA recombination</keyword>
<dbReference type="Proteomes" id="UP000655208">
    <property type="component" value="Unassembled WGS sequence"/>
</dbReference>